<reference evidence="3 4" key="1">
    <citation type="submission" date="2021-07" db="EMBL/GenBank/DDBJ databases">
        <title>Paraburkholderia edwinii protects Aspergillus sp. from phenazines by acting as a toxin sponge.</title>
        <authorList>
            <person name="Dahlstrom K.M."/>
            <person name="Newman D.K."/>
        </authorList>
    </citation>
    <scope>NUCLEOTIDE SEQUENCE [LARGE SCALE GENOMIC DNA]</scope>
    <source>
        <strain evidence="3 4">Pe01</strain>
    </source>
</reference>
<evidence type="ECO:0000256" key="1">
    <source>
        <dbReference type="SAM" id="SignalP"/>
    </source>
</evidence>
<protein>
    <submittedName>
        <fullName evidence="3">DUF4136 domain-containing protein</fullName>
    </submittedName>
</protein>
<dbReference type="RefSeq" id="WP_219799253.1">
    <property type="nucleotide sequence ID" value="NZ_CP080095.1"/>
</dbReference>
<dbReference type="EMBL" id="CP080095">
    <property type="protein sequence ID" value="QYD69919.1"/>
    <property type="molecule type" value="Genomic_DNA"/>
</dbReference>
<organism evidence="3 4">
    <name type="scientific">Paraburkholderia edwinii</name>
    <dbReference type="NCBI Taxonomy" id="2861782"/>
    <lineage>
        <taxon>Bacteria</taxon>
        <taxon>Pseudomonadati</taxon>
        <taxon>Pseudomonadota</taxon>
        <taxon>Betaproteobacteria</taxon>
        <taxon>Burkholderiales</taxon>
        <taxon>Burkholderiaceae</taxon>
        <taxon>Paraburkholderia</taxon>
    </lineage>
</organism>
<dbReference type="InterPro" id="IPR025411">
    <property type="entry name" value="DUF4136"/>
</dbReference>
<dbReference type="Gene3D" id="3.30.160.670">
    <property type="match status" value="1"/>
</dbReference>
<keyword evidence="1" id="KW-0732">Signal</keyword>
<proteinExistence type="predicted"/>
<dbReference type="PROSITE" id="PS51257">
    <property type="entry name" value="PROKAR_LIPOPROTEIN"/>
    <property type="match status" value="1"/>
</dbReference>
<evidence type="ECO:0000313" key="4">
    <source>
        <dbReference type="Proteomes" id="UP000826462"/>
    </source>
</evidence>
<feature type="signal peptide" evidence="1">
    <location>
        <begin position="1"/>
        <end position="34"/>
    </location>
</feature>
<gene>
    <name evidence="3" type="ORF">KZJ38_06150</name>
</gene>
<name>A0ABX8UM29_9BURK</name>
<evidence type="ECO:0000313" key="3">
    <source>
        <dbReference type="EMBL" id="QYD69919.1"/>
    </source>
</evidence>
<keyword evidence="4" id="KW-1185">Reference proteome</keyword>
<dbReference type="Proteomes" id="UP000826462">
    <property type="component" value="Chromosome 1"/>
</dbReference>
<dbReference type="Pfam" id="PF13590">
    <property type="entry name" value="DUF4136"/>
    <property type="match status" value="1"/>
</dbReference>
<feature type="chain" id="PRO_5046366552" evidence="1">
    <location>
        <begin position="35"/>
        <end position="240"/>
    </location>
</feature>
<feature type="domain" description="DUF4136" evidence="2">
    <location>
        <begin position="46"/>
        <end position="199"/>
    </location>
</feature>
<accession>A0ABX8UM29</accession>
<sequence length="240" mass="25705">MKLDRRTRSWGRHAGLMFAALAMLLAGCTSYVTTQVTAFSNWDGGSDATRTYAFQRTTSQANSLEDSTYEQVVANELATHAFRQVDMDRAHYLVAIAYGTRSDMAVSSAPAYYYDPWPGPYYWGRPYGWGGGPWGPWGPYGGGYVTQSYPVFTHTLGIRITDRASGKEVYNVTARSSGDEASLVYAMPFLARSAMADFPLGNGVVRTVKLPVDGQGGAPNEVAAGAAAPAAPASGAKAVQ</sequence>
<evidence type="ECO:0000259" key="2">
    <source>
        <dbReference type="Pfam" id="PF13590"/>
    </source>
</evidence>